<dbReference type="GO" id="GO:0008312">
    <property type="term" value="F:7S RNA binding"/>
    <property type="evidence" value="ECO:0007669"/>
    <property type="project" value="InterPro"/>
</dbReference>
<feature type="compositionally biased region" description="Basic residues" evidence="1">
    <location>
        <begin position="163"/>
        <end position="190"/>
    </location>
</feature>
<feature type="region of interest" description="Disordered" evidence="1">
    <location>
        <begin position="159"/>
        <end position="213"/>
    </location>
</feature>
<feature type="region of interest" description="Disordered" evidence="1">
    <location>
        <begin position="695"/>
        <end position="725"/>
    </location>
</feature>
<comment type="caution">
    <text evidence="2">The sequence shown here is derived from an EMBL/GenBank/DDBJ whole genome shotgun (WGS) entry which is preliminary data.</text>
</comment>
<reference evidence="2 3" key="1">
    <citation type="submission" date="2020-04" db="EMBL/GenBank/DDBJ databases">
        <title>Perkinsus olseni comparative genomics.</title>
        <authorList>
            <person name="Bogema D.R."/>
        </authorList>
    </citation>
    <scope>NUCLEOTIDE SEQUENCE [LARGE SCALE GENOMIC DNA]</scope>
    <source>
        <strain evidence="2 3">ATCC PRA-207</strain>
    </source>
</reference>
<dbReference type="GO" id="GO:0048500">
    <property type="term" value="C:signal recognition particle"/>
    <property type="evidence" value="ECO:0007669"/>
    <property type="project" value="InterPro"/>
</dbReference>
<gene>
    <name evidence="2" type="ORF">FOZ63_028255</name>
</gene>
<organism evidence="2 3">
    <name type="scientific">Perkinsus olseni</name>
    <name type="common">Perkinsus atlanticus</name>
    <dbReference type="NCBI Taxonomy" id="32597"/>
    <lineage>
        <taxon>Eukaryota</taxon>
        <taxon>Sar</taxon>
        <taxon>Alveolata</taxon>
        <taxon>Perkinsozoa</taxon>
        <taxon>Perkinsea</taxon>
        <taxon>Perkinsida</taxon>
        <taxon>Perkinsidae</taxon>
        <taxon>Perkinsus</taxon>
    </lineage>
</organism>
<evidence type="ECO:0000313" key="3">
    <source>
        <dbReference type="Proteomes" id="UP000553632"/>
    </source>
</evidence>
<evidence type="ECO:0000313" key="2">
    <source>
        <dbReference type="EMBL" id="KAF4707250.1"/>
    </source>
</evidence>
<dbReference type="Proteomes" id="UP000553632">
    <property type="component" value="Unassembled WGS sequence"/>
</dbReference>
<dbReference type="EMBL" id="JABANO010033217">
    <property type="protein sequence ID" value="KAF4707250.1"/>
    <property type="molecule type" value="Genomic_DNA"/>
</dbReference>
<dbReference type="SUPFAM" id="SSF54762">
    <property type="entry name" value="Signal recognition particle alu RNA binding heterodimer, SRP9/14"/>
    <property type="match status" value="1"/>
</dbReference>
<evidence type="ECO:0000256" key="1">
    <source>
        <dbReference type="SAM" id="MobiDB-lite"/>
    </source>
</evidence>
<proteinExistence type="predicted"/>
<dbReference type="AlphaFoldDB" id="A0A7J6QI81"/>
<accession>A0A7J6QI81</accession>
<name>A0A7J6QI81_PEROL</name>
<protein>
    <submittedName>
        <fullName evidence="2">Uncharacterized protein</fullName>
    </submittedName>
</protein>
<dbReference type="InterPro" id="IPR009018">
    <property type="entry name" value="Signal_recog_particle_SRP9/14"/>
</dbReference>
<sequence length="860" mass="94821">MVLLLDNSKFLVELGKLYTAEGVNCVWLQTKRIEEGSFCMVRATRSGGKKMMIGKRALPKKISTKVEPSTSEEFQKQLSSLLRLHLRLQEQQGVLIDTRMKKNRSKAAHHAFLQRVDAEYREKLAKKAERRKEKKEGKMDATMDVDAVVVDDGDIDLTGGHVMKGRRPLSTRDKMAKRRRERRDRLKIRVVHGGDAAMRDDDKKKSKKSKRKPLAIKKDITKATVHRRNHSTGGATVQDPLNSSFATVVVSKARALVKAAEESSEGEGRDAMITEWKGIHENFSQHYLSAPTPQLGAFLALLHSAYSMSDSNELRRVVGNTETVHKLLGRLVTREEGAVSIEDLGSSEVASLLYFSLPFVKGDLSLYEWWRDVCYRRLLNLLKASQGTPQAVTWSIRSVGHMRSCCESPASDEEEELWRSLLHMLAQHKEAFNSDKIMESLRGIEEGYCAASPLKGMVEVTLRSLSTRIEDIADTAGGMAADDAAAVLRVWAKCRVCDEKLILFMSGTIRNSITTTRKAEHGTGLSPEAMVNAMYGLVKFHQQYDGGKKQGSYGMIDLLAVHARRKMKDFTLEQIAQFCSSLAKSRITNKVIATMAADRVVLETTTTTPFRTHNCYINTQALRGDAAVGLSALPLYRVVNLYVAFGRFGHNSGRFWCVMDDEVMRRYNSGTLLTESRGKVTDLIELLSAHAAVASSAQGGAPQPSPEQDGYHGSGTGYTRSVGNIPPPTPSSTLCAALTATILSITHRESSEAQLLSPREALAYLVAVGKVGYRDTTAVELCLSSLRAPSSATMPPLPAFASLTLTQHMQLDSALMRLGVECNDLSDFLKGLLPKASEAGSLTKEESRGAWTTAANRGMM</sequence>
<keyword evidence="3" id="KW-1185">Reference proteome</keyword>
<dbReference type="GO" id="GO:0006614">
    <property type="term" value="P:SRP-dependent cotranslational protein targeting to membrane"/>
    <property type="evidence" value="ECO:0007669"/>
    <property type="project" value="InterPro"/>
</dbReference>
<dbReference type="Gene3D" id="3.30.720.10">
    <property type="entry name" value="Signal recognition particle alu RNA binding heterodimer, srp9/1"/>
    <property type="match status" value="1"/>
</dbReference>